<gene>
    <name evidence="10" type="ORF">D8B20_19955</name>
</gene>
<dbReference type="GO" id="GO:0003333">
    <property type="term" value="P:amino acid transmembrane transport"/>
    <property type="evidence" value="ECO:0007669"/>
    <property type="project" value="InterPro"/>
</dbReference>
<feature type="transmembrane region" description="Helical" evidence="8">
    <location>
        <begin position="161"/>
        <end position="183"/>
    </location>
</feature>
<keyword evidence="2" id="KW-0813">Transport</keyword>
<evidence type="ECO:0000256" key="4">
    <source>
        <dbReference type="ARBA" id="ARBA00022519"/>
    </source>
</evidence>
<dbReference type="RefSeq" id="WP_145891559.1">
    <property type="nucleotide sequence ID" value="NZ_CP032703.1"/>
</dbReference>
<feature type="transmembrane region" description="Helical" evidence="8">
    <location>
        <begin position="136"/>
        <end position="154"/>
    </location>
</feature>
<geneLocation type="plasmid" evidence="10 11">
    <name>unnamed1</name>
</geneLocation>
<keyword evidence="7 8" id="KW-0472">Membrane</keyword>
<dbReference type="KEGG" id="pdis:D8B20_19955"/>
<keyword evidence="4" id="KW-0997">Cell inner membrane</keyword>
<feature type="transmembrane region" description="Helical" evidence="8">
    <location>
        <begin position="296"/>
        <end position="321"/>
    </location>
</feature>
<proteinExistence type="predicted"/>
<dbReference type="PANTHER" id="PTHR35334">
    <property type="entry name" value="SERINE TRANSPORTER"/>
    <property type="match status" value="1"/>
</dbReference>
<organism evidence="10 11">
    <name type="scientific">Candidatus Pantoea soli</name>
    <dbReference type="NCBI Taxonomy" id="3098669"/>
    <lineage>
        <taxon>Bacteria</taxon>
        <taxon>Pseudomonadati</taxon>
        <taxon>Pseudomonadota</taxon>
        <taxon>Gammaproteobacteria</taxon>
        <taxon>Enterobacterales</taxon>
        <taxon>Erwiniaceae</taxon>
        <taxon>Pantoea</taxon>
    </lineage>
</organism>
<protein>
    <recommendedName>
        <fullName evidence="9">Amino acid transporter transmembrane domain-containing protein</fullName>
    </recommendedName>
</protein>
<dbReference type="GO" id="GO:0005886">
    <property type="term" value="C:plasma membrane"/>
    <property type="evidence" value="ECO:0007669"/>
    <property type="project" value="UniProtKB-SubCell"/>
</dbReference>
<dbReference type="Gene3D" id="1.20.1740.10">
    <property type="entry name" value="Amino acid/polyamine transporter I"/>
    <property type="match status" value="1"/>
</dbReference>
<keyword evidence="10" id="KW-0614">Plasmid</keyword>
<evidence type="ECO:0000256" key="1">
    <source>
        <dbReference type="ARBA" id="ARBA00004429"/>
    </source>
</evidence>
<feature type="transmembrane region" description="Helical" evidence="8">
    <location>
        <begin position="211"/>
        <end position="231"/>
    </location>
</feature>
<evidence type="ECO:0000313" key="11">
    <source>
        <dbReference type="Proteomes" id="UP000319411"/>
    </source>
</evidence>
<feature type="transmembrane region" description="Helical" evidence="8">
    <location>
        <begin position="403"/>
        <end position="424"/>
    </location>
</feature>
<feature type="transmembrane region" description="Helical" evidence="8">
    <location>
        <begin position="20"/>
        <end position="39"/>
    </location>
</feature>
<evidence type="ECO:0000256" key="7">
    <source>
        <dbReference type="ARBA" id="ARBA00023136"/>
    </source>
</evidence>
<dbReference type="Pfam" id="PF01490">
    <property type="entry name" value="Aa_trans"/>
    <property type="match status" value="1"/>
</dbReference>
<feature type="domain" description="Amino acid transporter transmembrane" evidence="9">
    <location>
        <begin position="28"/>
        <end position="266"/>
    </location>
</feature>
<evidence type="ECO:0000256" key="2">
    <source>
        <dbReference type="ARBA" id="ARBA00022448"/>
    </source>
</evidence>
<keyword evidence="5 8" id="KW-0812">Transmembrane</keyword>
<dbReference type="AlphaFoldDB" id="A0A518XJ06"/>
<evidence type="ECO:0000256" key="3">
    <source>
        <dbReference type="ARBA" id="ARBA00022475"/>
    </source>
</evidence>
<feature type="transmembrane region" description="Helical" evidence="8">
    <location>
        <begin position="102"/>
        <end position="124"/>
    </location>
</feature>
<dbReference type="PANTHER" id="PTHR35334:SF5">
    <property type="entry name" value="INNER MEMBRANE TRANSPORT PROTEIN YHJV"/>
    <property type="match status" value="1"/>
</dbReference>
<feature type="transmembrane region" description="Helical" evidence="8">
    <location>
        <begin position="342"/>
        <end position="363"/>
    </location>
</feature>
<accession>A0A518XJ06</accession>
<reference evidence="10 11" key="1">
    <citation type="submission" date="2018-10" db="EMBL/GenBank/DDBJ databases">
        <title>Genome Sequencing of Pantoea dispersa DSM 32899.</title>
        <authorList>
            <person name="Nawrath M."/>
            <person name="Ottenheim C."/>
            <person name="Wilm A."/>
            <person name="Zimmermann W."/>
            <person name="Wu J.C."/>
        </authorList>
    </citation>
    <scope>NUCLEOTIDE SEQUENCE [LARGE SCALE GENOMIC DNA]</scope>
    <source>
        <strain evidence="10 11">DSM 32899</strain>
        <plasmid evidence="10 11">unnamed1</plasmid>
    </source>
</reference>
<feature type="transmembrane region" description="Helical" evidence="8">
    <location>
        <begin position="243"/>
        <end position="269"/>
    </location>
</feature>
<keyword evidence="11" id="KW-1185">Reference proteome</keyword>
<comment type="subcellular location">
    <subcellularLocation>
        <location evidence="1">Cell inner membrane</location>
        <topology evidence="1">Multi-pass membrane protein</topology>
    </subcellularLocation>
</comment>
<evidence type="ECO:0000256" key="5">
    <source>
        <dbReference type="ARBA" id="ARBA00022692"/>
    </source>
</evidence>
<dbReference type="Proteomes" id="UP000319411">
    <property type="component" value="Plasmid unnamed1"/>
</dbReference>
<dbReference type="OrthoDB" id="1627372at2"/>
<dbReference type="EMBL" id="CP032703">
    <property type="protein sequence ID" value="QDY44181.1"/>
    <property type="molecule type" value="Genomic_DNA"/>
</dbReference>
<dbReference type="InterPro" id="IPR018227">
    <property type="entry name" value="Amino_acid_transport_2"/>
</dbReference>
<evidence type="ECO:0000259" key="9">
    <source>
        <dbReference type="Pfam" id="PF01490"/>
    </source>
</evidence>
<dbReference type="InterPro" id="IPR013057">
    <property type="entry name" value="AA_transpt_TM"/>
</dbReference>
<name>A0A518XJ06_9GAMM</name>
<evidence type="ECO:0000256" key="6">
    <source>
        <dbReference type="ARBA" id="ARBA00022989"/>
    </source>
</evidence>
<keyword evidence="3" id="KW-1003">Cell membrane</keyword>
<evidence type="ECO:0000256" key="8">
    <source>
        <dbReference type="SAM" id="Phobius"/>
    </source>
</evidence>
<feature type="transmembrane region" description="Helical" evidence="8">
    <location>
        <begin position="45"/>
        <end position="64"/>
    </location>
</feature>
<feature type="transmembrane region" description="Helical" evidence="8">
    <location>
        <begin position="369"/>
        <end position="391"/>
    </location>
</feature>
<sequence>MSSSTLAPNMIGNSIKADILWILAIYGCAVGSGSLFWPISLGSAGLWSMIILIVLAFPVTYFTYRVLSLYIAAGTVTRTSKSNLIDTTHELLGKRAVKYLTVAYFLIMIPSLAVYAITMSNTFLDFFKTQMGFPPLNRGVTVFGIITFMSAISLGKTESILKIVGVIVFPFILSLLFFGFMSIPHWNTSFLTAEENTTNVLAIAKSTFNNLPVLIFAFSFTPIVSSLVAHYKQSHGEQAFKKIDQILIISLIVIIATVVFFSLGCIFSLTPAEIKEARVENLTSLSILARKFDAPWLAISSQIIIFFAAMKAFLGTFIATRESLIGMAINNFRCNELFSNGIGMRLVSVAIVFIITIIPTIANMDVINIIKYFMVPVSVFIVFFLPQYAFYRVARLRHLRGGFINGFVILTGVCALFAGIINIIRHVI</sequence>
<keyword evidence="6 8" id="KW-1133">Transmembrane helix</keyword>
<evidence type="ECO:0000313" key="10">
    <source>
        <dbReference type="EMBL" id="QDY44181.1"/>
    </source>
</evidence>